<evidence type="ECO:0000256" key="4">
    <source>
        <dbReference type="PIRSR" id="PIRSR640255-1"/>
    </source>
</evidence>
<keyword evidence="3" id="KW-0378">Hydrolase</keyword>
<evidence type="ECO:0000259" key="7">
    <source>
        <dbReference type="SMART" id="SM00892"/>
    </source>
</evidence>
<keyword evidence="6" id="KW-0732">Signal</keyword>
<dbReference type="FunFam" id="3.40.570.10:FF:000007">
    <property type="entry name" value="Alkaline nuclease"/>
    <property type="match status" value="1"/>
</dbReference>
<proteinExistence type="evidence at transcript level"/>
<dbReference type="GO" id="GO:0006309">
    <property type="term" value="P:apoptotic DNA fragmentation"/>
    <property type="evidence" value="ECO:0007669"/>
    <property type="project" value="TreeGrafter"/>
</dbReference>
<dbReference type="InterPro" id="IPR044929">
    <property type="entry name" value="DNA/RNA_non-sp_Endonuclease_sf"/>
</dbReference>
<organism evidence="8">
    <name type="scientific">Schistocerca gregaria</name>
    <name type="common">Desert locust</name>
    <name type="synonym">Gryllus gregarius</name>
    <dbReference type="NCBI Taxonomy" id="7010"/>
    <lineage>
        <taxon>Eukaryota</taxon>
        <taxon>Metazoa</taxon>
        <taxon>Ecdysozoa</taxon>
        <taxon>Arthropoda</taxon>
        <taxon>Hexapoda</taxon>
        <taxon>Insecta</taxon>
        <taxon>Pterygota</taxon>
        <taxon>Neoptera</taxon>
        <taxon>Polyneoptera</taxon>
        <taxon>Orthoptera</taxon>
        <taxon>Caelifera</taxon>
        <taxon>Acrididea</taxon>
        <taxon>Acridomorpha</taxon>
        <taxon>Acridoidea</taxon>
        <taxon>Acrididae</taxon>
        <taxon>Cyrtacanthacridinae</taxon>
        <taxon>Schistocerca</taxon>
    </lineage>
</organism>
<feature type="chain" id="PRO_5004951424" evidence="6">
    <location>
        <begin position="27"/>
        <end position="419"/>
    </location>
</feature>
<dbReference type="PANTHER" id="PTHR13966:SF19">
    <property type="entry name" value="NUCLEASE EXOG, MITOCHONDRIAL"/>
    <property type="match status" value="1"/>
</dbReference>
<feature type="binding site" evidence="5">
    <location>
        <position position="278"/>
    </location>
    <ligand>
        <name>Mg(2+)</name>
        <dbReference type="ChEBI" id="CHEBI:18420"/>
        <note>catalytic</note>
    </ligand>
</feature>
<dbReference type="Pfam" id="PF01223">
    <property type="entry name" value="Endonuclease_NS"/>
    <property type="match status" value="1"/>
</dbReference>
<dbReference type="InterPro" id="IPR040255">
    <property type="entry name" value="Non-specific_endonuclease"/>
</dbReference>
<dbReference type="AlphaFoldDB" id="X2JA67"/>
<keyword evidence="2" id="KW-0540">Nuclease</keyword>
<evidence type="ECO:0000256" key="3">
    <source>
        <dbReference type="ARBA" id="ARBA00022759"/>
    </source>
</evidence>
<dbReference type="SUPFAM" id="SSF54060">
    <property type="entry name" value="His-Me finger endonucleases"/>
    <property type="match status" value="1"/>
</dbReference>
<evidence type="ECO:0000256" key="2">
    <source>
        <dbReference type="ARBA" id="ARBA00022722"/>
    </source>
</evidence>
<dbReference type="GO" id="GO:0004521">
    <property type="term" value="F:RNA endonuclease activity"/>
    <property type="evidence" value="ECO:0007669"/>
    <property type="project" value="TreeGrafter"/>
</dbReference>
<dbReference type="InterPro" id="IPR044925">
    <property type="entry name" value="His-Me_finger_sf"/>
</dbReference>
<feature type="signal peptide" evidence="6">
    <location>
        <begin position="1"/>
        <end position="26"/>
    </location>
</feature>
<dbReference type="GO" id="GO:0005634">
    <property type="term" value="C:nucleus"/>
    <property type="evidence" value="ECO:0007669"/>
    <property type="project" value="TreeGrafter"/>
</dbReference>
<accession>X2JA67</accession>
<keyword evidence="3" id="KW-0255">Endonuclease</keyword>
<dbReference type="EMBL" id="KJ135008">
    <property type="protein sequence ID" value="AHN55088.1"/>
    <property type="molecule type" value="mRNA"/>
</dbReference>
<dbReference type="InterPro" id="IPR001604">
    <property type="entry name" value="Endo_G_ENPP1-like_dom"/>
</dbReference>
<evidence type="ECO:0000256" key="5">
    <source>
        <dbReference type="PIRSR" id="PIRSR640255-2"/>
    </source>
</evidence>
<dbReference type="GO" id="GO:0000014">
    <property type="term" value="F:single-stranded DNA endodeoxyribonuclease activity"/>
    <property type="evidence" value="ECO:0007669"/>
    <property type="project" value="TreeGrafter"/>
</dbReference>
<dbReference type="Gene3D" id="3.40.570.10">
    <property type="entry name" value="Extracellular Endonuclease, subunit A"/>
    <property type="match status" value="1"/>
</dbReference>
<dbReference type="SMART" id="SM00892">
    <property type="entry name" value="Endonuclease_NS"/>
    <property type="match status" value="1"/>
</dbReference>
<feature type="active site" description="Proton acceptor" evidence="4">
    <location>
        <position position="248"/>
    </location>
</feature>
<evidence type="ECO:0000256" key="6">
    <source>
        <dbReference type="SAM" id="SignalP"/>
    </source>
</evidence>
<keyword evidence="5" id="KW-0479">Metal-binding</keyword>
<evidence type="ECO:0000256" key="1">
    <source>
        <dbReference type="ARBA" id="ARBA00010052"/>
    </source>
</evidence>
<feature type="domain" description="DNA/RNA non-specific endonuclease/pyrophosphatase/phosphodiesterase" evidence="7">
    <location>
        <begin position="154"/>
        <end position="401"/>
    </location>
</feature>
<evidence type="ECO:0000313" key="8">
    <source>
        <dbReference type="EMBL" id="AHN55088.1"/>
    </source>
</evidence>
<dbReference type="GO" id="GO:0005743">
    <property type="term" value="C:mitochondrial inner membrane"/>
    <property type="evidence" value="ECO:0007669"/>
    <property type="project" value="TreeGrafter"/>
</dbReference>
<protein>
    <submittedName>
        <fullName evidence="8">DsRNase 1</fullName>
    </submittedName>
</protein>
<comment type="similarity">
    <text evidence="1">Belongs to the DNA/RNA non-specific endonuclease family.</text>
</comment>
<dbReference type="GO" id="GO:0046872">
    <property type="term" value="F:metal ion binding"/>
    <property type="evidence" value="ECO:0007669"/>
    <property type="project" value="UniProtKB-KW"/>
</dbReference>
<dbReference type="OrthoDB" id="5960141at2759"/>
<reference evidence="8" key="1">
    <citation type="journal article" date="2014" name="Insect Biochem. Mol. Biol.">
        <title>Identification, functional characterization and phylogenetic analysis of double stranded RNA degrading enzymes present in the gut of the desert locust, Schistocerca gregaria.</title>
        <authorList>
            <person name="Wynant N."/>
            <person name="Santos D."/>
            <person name="Verdonck R."/>
            <person name="Spit J."/>
            <person name="Van Wielendaele P."/>
            <person name="Vanden Broeck J."/>
        </authorList>
    </citation>
    <scope>NUCLEOTIDE SEQUENCE</scope>
</reference>
<dbReference type="GO" id="GO:0003676">
    <property type="term" value="F:nucleic acid binding"/>
    <property type="evidence" value="ECO:0007669"/>
    <property type="project" value="InterPro"/>
</dbReference>
<sequence length="419" mass="46351">MGSANSTMAPLQTLLLALLFATAGHASSLPRAGCSVDVNRSKMPSPQPLLLKPGGSKDVHGFVTPDSSGEISLSQNQQIIIACPGNIIQATKQPQATASCVSGSTFSINGTSYNFTDLACKSKPKPSERIPGQSCGSRGQYQVVQLGFQVGPDFYTLIDACFDDRSYSTVYDHFTMVAEIGGKQNYSRRSEWLCGTFFSNIDMAYYYNRTTQVNTVGRLLGDPKLGSKYIYETNSTSAREDYFLSKGHLTANADFSLIAQRYVTFFYMNSAPQWQTFNNGNWKTMEENVRSYAASNETELEIYTGTHGITTLPNVTNYQTGLFLCVDGGNYIPVAKLFWKIVYKAVTQAAVVFLGVNNPYINKPGSDYYICKDVCPNITWIEWEANNQTMGYSYCCEYDDFKKSVVDAPRLNVTSLLTK</sequence>
<name>X2JA67_SCHGR</name>
<dbReference type="PANTHER" id="PTHR13966">
    <property type="entry name" value="ENDONUCLEASE RELATED"/>
    <property type="match status" value="1"/>
</dbReference>